<feature type="region of interest" description="Disordered" evidence="1">
    <location>
        <begin position="154"/>
        <end position="182"/>
    </location>
</feature>
<evidence type="ECO:0000313" key="3">
    <source>
        <dbReference type="EMBL" id="KZT50025.1"/>
    </source>
</evidence>
<proteinExistence type="predicted"/>
<feature type="compositionally biased region" description="Basic and acidic residues" evidence="1">
    <location>
        <begin position="156"/>
        <end position="170"/>
    </location>
</feature>
<feature type="region of interest" description="Disordered" evidence="1">
    <location>
        <begin position="1"/>
        <end position="69"/>
    </location>
</feature>
<dbReference type="Proteomes" id="UP000076842">
    <property type="component" value="Unassembled WGS sequence"/>
</dbReference>
<dbReference type="AlphaFoldDB" id="A0A165C004"/>
<evidence type="ECO:0000313" key="4">
    <source>
        <dbReference type="Proteomes" id="UP000076842"/>
    </source>
</evidence>
<gene>
    <name evidence="3" type="ORF">CALCODRAFT_513544</name>
</gene>
<protein>
    <recommendedName>
        <fullName evidence="2">DUF6532 domain-containing protein</fullName>
    </recommendedName>
</protein>
<keyword evidence="4" id="KW-1185">Reference proteome</keyword>
<dbReference type="OrthoDB" id="10630011at2759"/>
<reference evidence="3 4" key="1">
    <citation type="journal article" date="2016" name="Mol. Biol. Evol.">
        <title>Comparative Genomics of Early-Diverging Mushroom-Forming Fungi Provides Insights into the Origins of Lignocellulose Decay Capabilities.</title>
        <authorList>
            <person name="Nagy L.G."/>
            <person name="Riley R."/>
            <person name="Tritt A."/>
            <person name="Adam C."/>
            <person name="Daum C."/>
            <person name="Floudas D."/>
            <person name="Sun H."/>
            <person name="Yadav J.S."/>
            <person name="Pangilinan J."/>
            <person name="Larsson K.H."/>
            <person name="Matsuura K."/>
            <person name="Barry K."/>
            <person name="Labutti K."/>
            <person name="Kuo R."/>
            <person name="Ohm R.A."/>
            <person name="Bhattacharya S.S."/>
            <person name="Shirouzu T."/>
            <person name="Yoshinaga Y."/>
            <person name="Martin F.M."/>
            <person name="Grigoriev I.V."/>
            <person name="Hibbett D.S."/>
        </authorList>
    </citation>
    <scope>NUCLEOTIDE SEQUENCE [LARGE SCALE GENOMIC DNA]</scope>
    <source>
        <strain evidence="3 4">HHB12733</strain>
    </source>
</reference>
<accession>A0A165C004</accession>
<organism evidence="3 4">
    <name type="scientific">Calocera cornea HHB12733</name>
    <dbReference type="NCBI Taxonomy" id="1353952"/>
    <lineage>
        <taxon>Eukaryota</taxon>
        <taxon>Fungi</taxon>
        <taxon>Dikarya</taxon>
        <taxon>Basidiomycota</taxon>
        <taxon>Agaricomycotina</taxon>
        <taxon>Dacrymycetes</taxon>
        <taxon>Dacrymycetales</taxon>
        <taxon>Dacrymycetaceae</taxon>
        <taxon>Calocera</taxon>
    </lineage>
</organism>
<dbReference type="Pfam" id="PF20149">
    <property type="entry name" value="DUF6532"/>
    <property type="match status" value="1"/>
</dbReference>
<feature type="non-terminal residue" evidence="3">
    <location>
        <position position="754"/>
    </location>
</feature>
<dbReference type="InParanoid" id="A0A165C004"/>
<name>A0A165C004_9BASI</name>
<sequence length="754" mass="84147">MDNGKSAVLLGMKDRNSTSSSSGRTNSRTSSRKTPASPKAAFTSATQDGVADQTPPGSLPRSNFRDGEPDADVKEFYAMLEMTPSGPKKTPSNGRGYGSFNNRNEDMFNVLPTGAPIEGSYARTVRSTAIHGEISRAGTPSSLAMQQLAVDPHQMLQERDPEDTREHESQTTEMSFDDQHRSVDNPYWQDRQPAVLTVLRQSVAEKDRDQASAHAETLDRRSLSVSEFDDLVAEETELEQFYEDLDITEYDDIAIPSRTSAEVHVVVLFYWAQLMLLAILPKKEVKGTTGSKRRQEEPLRGSSAKRHKDGKASSATTSRKRPATNKSSDTAAYSSEMQKRIDVAKGFLKLFCAQLNPFATGTERREMVLKAITAANDNTTGKDVKLDLRRYPYIYWAVDDAAQWLRSKVRERAMKIVPSQWHDVLGLSPDRVKASITRLLEQGNCVQKEFDPNDPASVPTGAFKHPAIALILTSSFCGMSCESIEDDSVESNMFDPAAMPTIAFVCTYIHHALEQYCTGSLRTFQASFEVEKTNYEMYMGFLKRYRLIRAGKFEDMKEDLRDNFRGAITLRQAKALEKGLYGHMPDGSVLGSLLIFKRYTFETYRDNWIGQDKAVYSRLHCAAAGCLLEAWQTRVLQLGSSLRLLDHRHNSECSRPPLQRQKAAVVHPPSVHLGAMDRYDNAAVTSTRKREVLNNLRATGIEVPSANTFDDERTNGRTAALANAEGDCRENFDTIECERAMGTDAQADLRTPDS</sequence>
<dbReference type="EMBL" id="KV424274">
    <property type="protein sequence ID" value="KZT50025.1"/>
    <property type="molecule type" value="Genomic_DNA"/>
</dbReference>
<dbReference type="InterPro" id="IPR045341">
    <property type="entry name" value="DUF6532"/>
</dbReference>
<feature type="region of interest" description="Disordered" evidence="1">
    <location>
        <begin position="286"/>
        <end position="332"/>
    </location>
</feature>
<feature type="compositionally biased region" description="Low complexity" evidence="1">
    <location>
        <begin position="17"/>
        <end position="34"/>
    </location>
</feature>
<evidence type="ECO:0000259" key="2">
    <source>
        <dbReference type="Pfam" id="PF20149"/>
    </source>
</evidence>
<feature type="domain" description="DUF6532" evidence="2">
    <location>
        <begin position="344"/>
        <end position="544"/>
    </location>
</feature>
<evidence type="ECO:0000256" key="1">
    <source>
        <dbReference type="SAM" id="MobiDB-lite"/>
    </source>
</evidence>